<evidence type="ECO:0000313" key="4">
    <source>
        <dbReference type="Proteomes" id="UP000661280"/>
    </source>
</evidence>
<gene>
    <name evidence="1" type="ORF">AKAW2_31412S</name>
    <name evidence="2" type="ORF">RIB2604_01001550</name>
</gene>
<name>A0A146F561_ASPKA</name>
<reference evidence="1" key="3">
    <citation type="submission" date="2021-01" db="EMBL/GenBank/DDBJ databases">
        <authorList>
            <consortium name="Aspergillus luchuensis mut. kawachii IFO 4304 genome sequencing consortium"/>
            <person name="Kazuki M."/>
            <person name="Futagami T."/>
        </authorList>
    </citation>
    <scope>NUCLEOTIDE SEQUENCE</scope>
    <source>
        <strain evidence="1">IFO 4308</strain>
    </source>
</reference>
<organism evidence="2 3">
    <name type="scientific">Aspergillus kawachii</name>
    <name type="common">White koji mold</name>
    <name type="synonym">Aspergillus awamori var. kawachi</name>
    <dbReference type="NCBI Taxonomy" id="1069201"/>
    <lineage>
        <taxon>Eukaryota</taxon>
        <taxon>Fungi</taxon>
        <taxon>Dikarya</taxon>
        <taxon>Ascomycota</taxon>
        <taxon>Pezizomycotina</taxon>
        <taxon>Eurotiomycetes</taxon>
        <taxon>Eurotiomycetidae</taxon>
        <taxon>Eurotiales</taxon>
        <taxon>Aspergillaceae</taxon>
        <taxon>Aspergillus</taxon>
        <taxon>Aspergillus subgen. Circumdati</taxon>
    </lineage>
</organism>
<dbReference type="AlphaFoldDB" id="A0A146F561"/>
<accession>A0A146F561</accession>
<dbReference type="KEGG" id="aluc:AKAW2_31412S"/>
<dbReference type="Proteomes" id="UP000661280">
    <property type="component" value="Chromosome 3"/>
</dbReference>
<dbReference type="RefSeq" id="XP_041541859.1">
    <property type="nucleotide sequence ID" value="XM_041688034.1"/>
</dbReference>
<dbReference type="OrthoDB" id="4453902at2759"/>
<evidence type="ECO:0000313" key="2">
    <source>
        <dbReference type="EMBL" id="GAT21267.1"/>
    </source>
</evidence>
<keyword evidence="4" id="KW-1185">Reference proteome</keyword>
<proteinExistence type="predicted"/>
<reference evidence="1" key="4">
    <citation type="submission" date="2021-02" db="EMBL/GenBank/DDBJ databases">
        <title>Aspergillus luchuensis mut. kawachii IFO 4304 genome sequence.</title>
        <authorList>
            <person name="Mori K."/>
            <person name="Kadooka C."/>
            <person name="Goto M."/>
            <person name="Futagami T."/>
        </authorList>
    </citation>
    <scope>NUCLEOTIDE SEQUENCE</scope>
    <source>
        <strain evidence="1">IFO 4308</strain>
    </source>
</reference>
<evidence type="ECO:0000313" key="1">
    <source>
        <dbReference type="EMBL" id="BCR98093.1"/>
    </source>
</evidence>
<protein>
    <submittedName>
        <fullName evidence="2">Uncharacterized protein</fullName>
    </submittedName>
</protein>
<evidence type="ECO:0000313" key="3">
    <source>
        <dbReference type="Proteomes" id="UP000075230"/>
    </source>
</evidence>
<reference evidence="3" key="2">
    <citation type="submission" date="2016-02" db="EMBL/GenBank/DDBJ databases">
        <title>Genome sequencing of Aspergillus luchuensis NBRC 4314.</title>
        <authorList>
            <person name="Yamada O."/>
        </authorList>
    </citation>
    <scope>NUCLEOTIDE SEQUENCE [LARGE SCALE GENOMIC DNA]</scope>
    <source>
        <strain evidence="3">RIB 2604</strain>
    </source>
</reference>
<reference evidence="2 3" key="1">
    <citation type="journal article" date="2016" name="DNA Res.">
        <title>Genome sequence of Aspergillus luchuensis NBRC 4314.</title>
        <authorList>
            <person name="Yamada O."/>
            <person name="Machida M."/>
            <person name="Hosoyama A."/>
            <person name="Goto M."/>
            <person name="Takahashi T."/>
            <person name="Futagami T."/>
            <person name="Yamagata Y."/>
            <person name="Takeuchi M."/>
            <person name="Kobayashi T."/>
            <person name="Koike H."/>
            <person name="Abe K."/>
            <person name="Asai K."/>
            <person name="Arita M."/>
            <person name="Fujita N."/>
            <person name="Fukuda K."/>
            <person name="Higa K."/>
            <person name="Horikawa H."/>
            <person name="Ishikawa T."/>
            <person name="Jinno K."/>
            <person name="Kato Y."/>
            <person name="Kirimura K."/>
            <person name="Mizutani O."/>
            <person name="Nakasone K."/>
            <person name="Sano M."/>
            <person name="Shiraishi Y."/>
            <person name="Tsukahara M."/>
            <person name="Gomi K."/>
        </authorList>
    </citation>
    <scope>NUCLEOTIDE SEQUENCE [LARGE SCALE GENOMIC DNA]</scope>
    <source>
        <strain evidence="2 3">RIB 2604</strain>
    </source>
</reference>
<dbReference type="Proteomes" id="UP000075230">
    <property type="component" value="Unassembled WGS sequence"/>
</dbReference>
<dbReference type="VEuPathDB" id="FungiDB:ASPFODRAFT_83148"/>
<dbReference type="EMBL" id="AP024427">
    <property type="protein sequence ID" value="BCR98093.1"/>
    <property type="molecule type" value="Genomic_DNA"/>
</dbReference>
<dbReference type="EMBL" id="BCWF01000010">
    <property type="protein sequence ID" value="GAT21267.1"/>
    <property type="molecule type" value="Genomic_DNA"/>
</dbReference>
<sequence>MSDQQLLLERQARRHALAKVEERIKQTPNMHVEPSDLKAAGIRHFPLSLEGTKDRPSFFRPYEEELPLPVEEDEFLQIELTPDNIMWDTRALELFLFDHFHDCRGSAKREYPQNPPYGVYREIGDFKFGQLLECGKFNWYAVSVTDYPDENLPHIKAIVENDAIGDGRLLRGEIMTITDIMRARLRSNTLRLHIVAPMLVLSLMGPRHARVLEADFDGAMLNIRASKLYDFTRKNTDAVQLLTRYWLGGACGQTTMKP</sequence>
<dbReference type="GeneID" id="64959418"/>